<feature type="repeat" description="TPR" evidence="3">
    <location>
        <begin position="70"/>
        <end position="103"/>
    </location>
</feature>
<dbReference type="EMBL" id="CAJVQB010010260">
    <property type="protein sequence ID" value="CAG8738185.1"/>
    <property type="molecule type" value="Genomic_DNA"/>
</dbReference>
<feature type="compositionally biased region" description="Basic and acidic residues" evidence="4">
    <location>
        <begin position="276"/>
        <end position="292"/>
    </location>
</feature>
<dbReference type="Proteomes" id="UP000789901">
    <property type="component" value="Unassembled WGS sequence"/>
</dbReference>
<feature type="region of interest" description="Disordered" evidence="4">
    <location>
        <begin position="216"/>
        <end position="394"/>
    </location>
</feature>
<evidence type="ECO:0000313" key="6">
    <source>
        <dbReference type="EMBL" id="CAG8738185.1"/>
    </source>
</evidence>
<dbReference type="Gene3D" id="3.10.20.90">
    <property type="entry name" value="Phosphatidylinositol 3-kinase Catalytic Subunit, Chain A, domain 1"/>
    <property type="match status" value="1"/>
</dbReference>
<accession>A0ABN7V7A6</accession>
<dbReference type="SUPFAM" id="SSF54277">
    <property type="entry name" value="CAD &amp; PB1 domains"/>
    <property type="match status" value="1"/>
</dbReference>
<dbReference type="SMART" id="SM00666">
    <property type="entry name" value="PB1"/>
    <property type="match status" value="1"/>
</dbReference>
<gene>
    <name evidence="6" type="ORF">GMARGA_LOCUS15091</name>
</gene>
<evidence type="ECO:0000256" key="1">
    <source>
        <dbReference type="ARBA" id="ARBA00022737"/>
    </source>
</evidence>
<feature type="domain" description="PB1" evidence="5">
    <location>
        <begin position="516"/>
        <end position="603"/>
    </location>
</feature>
<dbReference type="SMART" id="SM00028">
    <property type="entry name" value="TPR"/>
    <property type="match status" value="3"/>
</dbReference>
<feature type="repeat" description="TPR" evidence="3">
    <location>
        <begin position="36"/>
        <end position="69"/>
    </location>
</feature>
<dbReference type="SUPFAM" id="SSF48452">
    <property type="entry name" value="TPR-like"/>
    <property type="match status" value="1"/>
</dbReference>
<feature type="compositionally biased region" description="Polar residues" evidence="4">
    <location>
        <begin position="293"/>
        <end position="329"/>
    </location>
</feature>
<dbReference type="InterPro" id="IPR000270">
    <property type="entry name" value="PB1_dom"/>
</dbReference>
<feature type="compositionally biased region" description="Basic and acidic residues" evidence="4">
    <location>
        <begin position="244"/>
        <end position="254"/>
    </location>
</feature>
<sequence>MALKYELEQWGAAVKAYDEQDFDLALDTFETIADSAKFHFNMGLIYATLGEHEEACRSYKKSVKLDQYFAVAYFQKGVSHFLLGEFEKALANFNDALLYLRGNMLIDYEQLGLKFRLYSCEVLFNRGLCYLYLGQTEQGLGDFSFAVKEKQTEEHDVIDEAIQVQGQGFTVFSIPVGVIYRPPEGKLKNVKTKDYLGKAKLVAAVDPDDAFTGFTGAQQQKKAQMSTTSPINKGRTDGAVLDVPRPESPTDKVSRPRSLSTNPKSPPFPIQATRDPSVRRRPEENTEKRRTDNNGNSELETPISRNVSVRKISNQLKLQDNLQRSNTIDNGRPSPKLPTVPARMNSAREPSRPSVQRSSSAKDPIVRSNSFRTSRSNSPRGSLRSPQRQNTVGRQQFLQQQMKNMSVTDGYNDYNQDSDPYNSEDYNQISSIDQRSARSTSLRGRGSGTLKKGASFRSPKLALQGGLATPPTPEDGDYDYSNLLDDGYYHGEEDEPQFEMVSPPQYLQQPTEISKVCIDQYHYFEQLINKTPRAIMVAPNIAYEELSKRIQEKFSLNNPLKMKYKDEDGTMVMMGDQEDLEMAISIIPMSNSDVGRMEVWIEE</sequence>
<dbReference type="Gene3D" id="1.25.40.10">
    <property type="entry name" value="Tetratricopeptide repeat domain"/>
    <property type="match status" value="1"/>
</dbReference>
<organism evidence="6 7">
    <name type="scientific">Gigaspora margarita</name>
    <dbReference type="NCBI Taxonomy" id="4874"/>
    <lineage>
        <taxon>Eukaryota</taxon>
        <taxon>Fungi</taxon>
        <taxon>Fungi incertae sedis</taxon>
        <taxon>Mucoromycota</taxon>
        <taxon>Glomeromycotina</taxon>
        <taxon>Glomeromycetes</taxon>
        <taxon>Diversisporales</taxon>
        <taxon>Gigasporaceae</taxon>
        <taxon>Gigaspora</taxon>
    </lineage>
</organism>
<evidence type="ECO:0000256" key="4">
    <source>
        <dbReference type="SAM" id="MobiDB-lite"/>
    </source>
</evidence>
<dbReference type="Pfam" id="PF00564">
    <property type="entry name" value="PB1"/>
    <property type="match status" value="1"/>
</dbReference>
<feature type="compositionally biased region" description="Polar residues" evidence="4">
    <location>
        <begin position="216"/>
        <end position="231"/>
    </location>
</feature>
<feature type="compositionally biased region" description="Polar residues" evidence="4">
    <location>
        <begin position="408"/>
        <end position="442"/>
    </location>
</feature>
<keyword evidence="7" id="KW-1185">Reference proteome</keyword>
<evidence type="ECO:0000256" key="3">
    <source>
        <dbReference type="PROSITE-ProRule" id="PRU00339"/>
    </source>
</evidence>
<dbReference type="PROSITE" id="PS50005">
    <property type="entry name" value="TPR"/>
    <property type="match status" value="2"/>
</dbReference>
<feature type="compositionally biased region" description="Polar residues" evidence="4">
    <location>
        <begin position="384"/>
        <end position="394"/>
    </location>
</feature>
<name>A0ABN7V7A6_GIGMA</name>
<dbReference type="InterPro" id="IPR051864">
    <property type="entry name" value="NCF2_NOXA1"/>
</dbReference>
<dbReference type="PANTHER" id="PTHR15175:SF0">
    <property type="entry name" value="SH3 DOMAIN-CONTAINING PROTEIN C23A1.17"/>
    <property type="match status" value="1"/>
</dbReference>
<dbReference type="InterPro" id="IPR019734">
    <property type="entry name" value="TPR_rpt"/>
</dbReference>
<dbReference type="PROSITE" id="PS51745">
    <property type="entry name" value="PB1"/>
    <property type="match status" value="1"/>
</dbReference>
<reference evidence="6 7" key="1">
    <citation type="submission" date="2021-06" db="EMBL/GenBank/DDBJ databases">
        <authorList>
            <person name="Kallberg Y."/>
            <person name="Tangrot J."/>
            <person name="Rosling A."/>
        </authorList>
    </citation>
    <scope>NUCLEOTIDE SEQUENCE [LARGE SCALE GENOMIC DNA]</scope>
    <source>
        <strain evidence="6 7">120-4 pot B 10/14</strain>
    </source>
</reference>
<dbReference type="PANTHER" id="PTHR15175">
    <property type="entry name" value="NEUTROPHIL CYTOSOLIC FACTOR 2, NEUTROPHIL NADPH OXIDASE FACTOR 2"/>
    <property type="match status" value="1"/>
</dbReference>
<dbReference type="InterPro" id="IPR053793">
    <property type="entry name" value="PB1-like"/>
</dbReference>
<evidence type="ECO:0000256" key="2">
    <source>
        <dbReference type="ARBA" id="ARBA00022803"/>
    </source>
</evidence>
<protein>
    <submittedName>
        <fullName evidence="6">41182_t:CDS:1</fullName>
    </submittedName>
</protein>
<dbReference type="InterPro" id="IPR011990">
    <property type="entry name" value="TPR-like_helical_dom_sf"/>
</dbReference>
<evidence type="ECO:0000259" key="5">
    <source>
        <dbReference type="PROSITE" id="PS51745"/>
    </source>
</evidence>
<feature type="compositionally biased region" description="Low complexity" evidence="4">
    <location>
        <begin position="367"/>
        <end position="380"/>
    </location>
</feature>
<comment type="caution">
    <text evidence="6">The sequence shown here is derived from an EMBL/GenBank/DDBJ whole genome shotgun (WGS) entry which is preliminary data.</text>
</comment>
<dbReference type="Pfam" id="PF13181">
    <property type="entry name" value="TPR_8"/>
    <property type="match status" value="1"/>
</dbReference>
<evidence type="ECO:0000313" key="7">
    <source>
        <dbReference type="Proteomes" id="UP000789901"/>
    </source>
</evidence>
<keyword evidence="1" id="KW-0677">Repeat</keyword>
<keyword evidence="2 3" id="KW-0802">TPR repeat</keyword>
<proteinExistence type="predicted"/>
<feature type="region of interest" description="Disordered" evidence="4">
    <location>
        <begin position="408"/>
        <end position="456"/>
    </location>
</feature>